<keyword evidence="3 6" id="KW-0812">Transmembrane</keyword>
<evidence type="ECO:0000256" key="7">
    <source>
        <dbReference type="SAM" id="SignalP"/>
    </source>
</evidence>
<gene>
    <name evidence="9" type="ORF">QTG54_005468</name>
</gene>
<proteinExistence type="predicted"/>
<sequence>MRRLLIIIALLAASETSLCVHAISPPHSTSSSLKQRRRRTQKSVTNAAACDFGPRAAEILCARGGEVRSDNTSEKPPPSIYWAVLHNWLYFVSLGFNLINIQFLIREIIDGDAKATPSARSIALSGKVESVDKLLTFLGIGFLASLSDKFGRKPLMIWSSLGFALTNIIQATTKQSAAMLYLADFVDGCSSCMLPLCQAYIADVSKPEKLAGNLGIFQGLSAGGAFIFAFPIGGLLGSKYGPRLPLVIAAGLQVLNALILIFLTPESNQNKTTKLDLSEANPISGLKKLFGNAPILRTAAVVYFLASLARSSLDAQFTNYASIRFSWTQAQSGPVLVLVGLMLAVAPRLFISYFGIHNAILAGLLTFGFGLTVAGLAPTPPPFIFGIFVTAIGCMALPALQAVMANLAKPGERGALLGAVGSVTELTGAIGSTMYAVLLAKFTADGALLGGKFPGAHFFVAASLLLTGWGIAVHGFGRSKDHPALKGGVEIEEYEI</sequence>
<dbReference type="GO" id="GO:0016020">
    <property type="term" value="C:membrane"/>
    <property type="evidence" value="ECO:0007669"/>
    <property type="project" value="UniProtKB-SubCell"/>
</dbReference>
<keyword evidence="4 6" id="KW-1133">Transmembrane helix</keyword>
<dbReference type="EMBL" id="JATAAI010000008">
    <property type="protein sequence ID" value="KAK1743871.1"/>
    <property type="molecule type" value="Genomic_DNA"/>
</dbReference>
<evidence type="ECO:0000256" key="6">
    <source>
        <dbReference type="SAM" id="Phobius"/>
    </source>
</evidence>
<dbReference type="Gene3D" id="1.20.1250.20">
    <property type="entry name" value="MFS general substrate transporter like domains"/>
    <property type="match status" value="1"/>
</dbReference>
<feature type="transmembrane region" description="Helical" evidence="6">
    <location>
        <begin position="214"/>
        <end position="232"/>
    </location>
</feature>
<evidence type="ECO:0000256" key="3">
    <source>
        <dbReference type="ARBA" id="ARBA00022692"/>
    </source>
</evidence>
<feature type="transmembrane region" description="Helical" evidence="6">
    <location>
        <begin position="383"/>
        <end position="403"/>
    </location>
</feature>
<feature type="domain" description="Major facilitator superfamily (MFS) profile" evidence="8">
    <location>
        <begin position="83"/>
        <end position="480"/>
    </location>
</feature>
<dbReference type="PANTHER" id="PTHR23507">
    <property type="entry name" value="ZGC:174356"/>
    <property type="match status" value="1"/>
</dbReference>
<dbReference type="Proteomes" id="UP001224775">
    <property type="component" value="Unassembled WGS sequence"/>
</dbReference>
<evidence type="ECO:0000313" key="9">
    <source>
        <dbReference type="EMBL" id="KAK1743871.1"/>
    </source>
</evidence>
<dbReference type="InterPro" id="IPR001958">
    <property type="entry name" value="Tet-R_TetA/multi-R_MdtG-like"/>
</dbReference>
<reference evidence="9" key="1">
    <citation type="submission" date="2023-06" db="EMBL/GenBank/DDBJ databases">
        <title>Survivors Of The Sea: Transcriptome response of Skeletonema marinoi to long-term dormancy.</title>
        <authorList>
            <person name="Pinder M.I.M."/>
            <person name="Kourtchenko O."/>
            <person name="Robertson E.K."/>
            <person name="Larsson T."/>
            <person name="Maumus F."/>
            <person name="Osuna-Cruz C.M."/>
            <person name="Vancaester E."/>
            <person name="Stenow R."/>
            <person name="Vandepoele K."/>
            <person name="Ploug H."/>
            <person name="Bruchert V."/>
            <person name="Godhe A."/>
            <person name="Topel M."/>
        </authorList>
    </citation>
    <scope>NUCLEOTIDE SEQUENCE</scope>
    <source>
        <strain evidence="9">R05AC</strain>
    </source>
</reference>
<comment type="caution">
    <text evidence="9">The sequence shown here is derived from an EMBL/GenBank/DDBJ whole genome shotgun (WGS) entry which is preliminary data.</text>
</comment>
<keyword evidence="5 6" id="KW-0472">Membrane</keyword>
<feature type="signal peptide" evidence="7">
    <location>
        <begin position="1"/>
        <end position="19"/>
    </location>
</feature>
<evidence type="ECO:0000259" key="8">
    <source>
        <dbReference type="PROSITE" id="PS50850"/>
    </source>
</evidence>
<evidence type="ECO:0000256" key="4">
    <source>
        <dbReference type="ARBA" id="ARBA00022989"/>
    </source>
</evidence>
<feature type="transmembrane region" description="Helical" evidence="6">
    <location>
        <begin position="458"/>
        <end position="477"/>
    </location>
</feature>
<keyword evidence="10" id="KW-1185">Reference proteome</keyword>
<feature type="transmembrane region" description="Helical" evidence="6">
    <location>
        <begin position="415"/>
        <end position="438"/>
    </location>
</feature>
<dbReference type="InterPro" id="IPR011701">
    <property type="entry name" value="MFS"/>
</dbReference>
<dbReference type="GO" id="GO:0022857">
    <property type="term" value="F:transmembrane transporter activity"/>
    <property type="evidence" value="ECO:0007669"/>
    <property type="project" value="InterPro"/>
</dbReference>
<evidence type="ECO:0000256" key="1">
    <source>
        <dbReference type="ARBA" id="ARBA00004141"/>
    </source>
</evidence>
<evidence type="ECO:0000256" key="5">
    <source>
        <dbReference type="ARBA" id="ARBA00023136"/>
    </source>
</evidence>
<evidence type="ECO:0000313" key="10">
    <source>
        <dbReference type="Proteomes" id="UP001224775"/>
    </source>
</evidence>
<dbReference type="AlphaFoldDB" id="A0AAD8YCF7"/>
<dbReference type="SUPFAM" id="SSF103473">
    <property type="entry name" value="MFS general substrate transporter"/>
    <property type="match status" value="1"/>
</dbReference>
<dbReference type="PROSITE" id="PS50850">
    <property type="entry name" value="MFS"/>
    <property type="match status" value="1"/>
</dbReference>
<dbReference type="Pfam" id="PF07690">
    <property type="entry name" value="MFS_1"/>
    <property type="match status" value="1"/>
</dbReference>
<comment type="subcellular location">
    <subcellularLocation>
        <location evidence="2">Cell membrane</location>
    </subcellularLocation>
    <subcellularLocation>
        <location evidence="1">Membrane</location>
        <topology evidence="1">Multi-pass membrane protein</topology>
    </subcellularLocation>
</comment>
<evidence type="ECO:0000256" key="2">
    <source>
        <dbReference type="ARBA" id="ARBA00004236"/>
    </source>
</evidence>
<feature type="transmembrane region" description="Helical" evidence="6">
    <location>
        <begin position="333"/>
        <end position="351"/>
    </location>
</feature>
<accession>A0AAD8YCF7</accession>
<organism evidence="9 10">
    <name type="scientific">Skeletonema marinoi</name>
    <dbReference type="NCBI Taxonomy" id="267567"/>
    <lineage>
        <taxon>Eukaryota</taxon>
        <taxon>Sar</taxon>
        <taxon>Stramenopiles</taxon>
        <taxon>Ochrophyta</taxon>
        <taxon>Bacillariophyta</taxon>
        <taxon>Coscinodiscophyceae</taxon>
        <taxon>Thalassiosirophycidae</taxon>
        <taxon>Thalassiosirales</taxon>
        <taxon>Skeletonemataceae</taxon>
        <taxon>Skeletonema</taxon>
        <taxon>Skeletonema marinoi-dohrnii complex</taxon>
    </lineage>
</organism>
<dbReference type="InterPro" id="IPR020846">
    <property type="entry name" value="MFS_dom"/>
</dbReference>
<name>A0AAD8YCF7_9STRA</name>
<protein>
    <submittedName>
        <fullName evidence="9">Tetracycline efflux transporter family protein</fullName>
    </submittedName>
</protein>
<feature type="transmembrane region" description="Helical" evidence="6">
    <location>
        <begin position="358"/>
        <end position="377"/>
    </location>
</feature>
<dbReference type="PANTHER" id="PTHR23507:SF1">
    <property type="entry name" value="FI18259P1-RELATED"/>
    <property type="match status" value="1"/>
</dbReference>
<dbReference type="InterPro" id="IPR036259">
    <property type="entry name" value="MFS_trans_sf"/>
</dbReference>
<keyword evidence="7" id="KW-0732">Signal</keyword>
<feature type="chain" id="PRO_5042065208" evidence="7">
    <location>
        <begin position="20"/>
        <end position="496"/>
    </location>
</feature>
<dbReference type="PRINTS" id="PR01035">
    <property type="entry name" value="TCRTETA"/>
</dbReference>
<feature type="transmembrane region" description="Helical" evidence="6">
    <location>
        <begin position="244"/>
        <end position="264"/>
    </location>
</feature>